<evidence type="ECO:0000256" key="5">
    <source>
        <dbReference type="ARBA" id="ARBA00022840"/>
    </source>
</evidence>
<dbReference type="InterPro" id="IPR027417">
    <property type="entry name" value="P-loop_NTPase"/>
</dbReference>
<evidence type="ECO:0000256" key="4">
    <source>
        <dbReference type="ARBA" id="ARBA00022806"/>
    </source>
</evidence>
<dbReference type="Pfam" id="PF00580">
    <property type="entry name" value="UvrD-helicase"/>
    <property type="match status" value="1"/>
</dbReference>
<evidence type="ECO:0000256" key="6">
    <source>
        <dbReference type="ARBA" id="ARBA00023125"/>
    </source>
</evidence>
<dbReference type="PROSITE" id="PS51198">
    <property type="entry name" value="UVRD_HELICASE_ATP_BIND"/>
    <property type="match status" value="1"/>
</dbReference>
<keyword evidence="3 12" id="KW-0378">Hydrolase</keyword>
<evidence type="ECO:0000256" key="3">
    <source>
        <dbReference type="ARBA" id="ARBA00022801"/>
    </source>
</evidence>
<keyword evidence="6" id="KW-0238">DNA-binding</keyword>
<keyword evidence="4 12" id="KW-0347">Helicase</keyword>
<dbReference type="EMBL" id="JBAKAP010000009">
    <property type="protein sequence ID" value="MEL0617097.1"/>
    <property type="molecule type" value="Genomic_DNA"/>
</dbReference>
<dbReference type="GO" id="GO:0016787">
    <property type="term" value="F:hydrolase activity"/>
    <property type="evidence" value="ECO:0007669"/>
    <property type="project" value="UniProtKB-KW"/>
</dbReference>
<evidence type="ECO:0000256" key="9">
    <source>
        <dbReference type="ARBA" id="ARBA00034808"/>
    </source>
</evidence>
<dbReference type="PANTHER" id="PTHR11070:SF2">
    <property type="entry name" value="ATP-DEPENDENT DNA HELICASE SRS2"/>
    <property type="match status" value="1"/>
</dbReference>
<feature type="region of interest" description="Disordered" evidence="13">
    <location>
        <begin position="749"/>
        <end position="807"/>
    </location>
</feature>
<protein>
    <recommendedName>
        <fullName evidence="9">DNA 3'-5' helicase</fullName>
        <ecNumber evidence="9">5.6.2.4</ecNumber>
    </recommendedName>
    <alternativeName>
        <fullName evidence="10">DNA 3'-5' helicase II</fullName>
    </alternativeName>
</protein>
<name>A0ABU9GHM3_COBMA</name>
<dbReference type="RefSeq" id="WP_341542424.1">
    <property type="nucleotide sequence ID" value="NZ_JBAKAP010000009.1"/>
</dbReference>
<dbReference type="InterPro" id="IPR014017">
    <property type="entry name" value="DNA_helicase_UvrD-like_C"/>
</dbReference>
<dbReference type="CDD" id="cd17932">
    <property type="entry name" value="DEXQc_UvrD"/>
    <property type="match status" value="1"/>
</dbReference>
<dbReference type="InterPro" id="IPR013986">
    <property type="entry name" value="DExx_box_DNA_helicase_dom_sf"/>
</dbReference>
<feature type="compositionally biased region" description="Basic residues" evidence="13">
    <location>
        <begin position="782"/>
        <end position="792"/>
    </location>
</feature>
<dbReference type="SUPFAM" id="SSF52540">
    <property type="entry name" value="P-loop containing nucleoside triphosphate hydrolases"/>
    <property type="match status" value="1"/>
</dbReference>
<feature type="compositionally biased region" description="Low complexity" evidence="13">
    <location>
        <begin position="793"/>
        <end position="803"/>
    </location>
</feature>
<dbReference type="EC" id="5.6.2.4" evidence="9"/>
<dbReference type="InterPro" id="IPR014016">
    <property type="entry name" value="UvrD-like_ATP-bd"/>
</dbReference>
<evidence type="ECO:0000256" key="2">
    <source>
        <dbReference type="ARBA" id="ARBA00022741"/>
    </source>
</evidence>
<comment type="similarity">
    <text evidence="1">Belongs to the helicase family. UvrD subfamily.</text>
</comment>
<evidence type="ECO:0000256" key="10">
    <source>
        <dbReference type="ARBA" id="ARBA00034923"/>
    </source>
</evidence>
<proteinExistence type="inferred from homology"/>
<dbReference type="Pfam" id="PF21196">
    <property type="entry name" value="PcrA_UvrD_tudor"/>
    <property type="match status" value="1"/>
</dbReference>
<feature type="region of interest" description="Disordered" evidence="13">
    <location>
        <begin position="700"/>
        <end position="726"/>
    </location>
</feature>
<evidence type="ECO:0000256" key="8">
    <source>
        <dbReference type="ARBA" id="ARBA00034617"/>
    </source>
</evidence>
<evidence type="ECO:0000256" key="13">
    <source>
        <dbReference type="SAM" id="MobiDB-lite"/>
    </source>
</evidence>
<evidence type="ECO:0000259" key="15">
    <source>
        <dbReference type="PROSITE" id="PS51217"/>
    </source>
</evidence>
<feature type="domain" description="UvrD-like helicase ATP-binding" evidence="14">
    <location>
        <begin position="44"/>
        <end position="350"/>
    </location>
</feature>
<keyword evidence="17" id="KW-1185">Reference proteome</keyword>
<evidence type="ECO:0000313" key="17">
    <source>
        <dbReference type="Proteomes" id="UP001378242"/>
    </source>
</evidence>
<dbReference type="Gene3D" id="3.40.50.300">
    <property type="entry name" value="P-loop containing nucleotide triphosphate hydrolases"/>
    <property type="match status" value="2"/>
</dbReference>
<reference evidence="16 17" key="1">
    <citation type="submission" date="2024-02" db="EMBL/GenBank/DDBJ databases">
        <title>Bacteria isolated from the canopy kelp, Nereocystis luetkeana.</title>
        <authorList>
            <person name="Pfister C.A."/>
            <person name="Younker I.T."/>
            <person name="Light S.H."/>
        </authorList>
    </citation>
    <scope>NUCLEOTIDE SEQUENCE [LARGE SCALE GENOMIC DNA]</scope>
    <source>
        <strain evidence="16 17">TI.5.07</strain>
    </source>
</reference>
<evidence type="ECO:0000256" key="7">
    <source>
        <dbReference type="ARBA" id="ARBA00023235"/>
    </source>
</evidence>
<keyword evidence="2 12" id="KW-0547">Nucleotide-binding</keyword>
<evidence type="ECO:0000259" key="14">
    <source>
        <dbReference type="PROSITE" id="PS51198"/>
    </source>
</evidence>
<dbReference type="Gene3D" id="1.10.10.160">
    <property type="match status" value="1"/>
</dbReference>
<comment type="catalytic activity">
    <reaction evidence="8">
        <text>Couples ATP hydrolysis with the unwinding of duplex DNA by translocating in the 3'-5' direction.</text>
        <dbReference type="EC" id="5.6.2.4"/>
    </reaction>
</comment>
<evidence type="ECO:0000256" key="12">
    <source>
        <dbReference type="PROSITE-ProRule" id="PRU00560"/>
    </source>
</evidence>
<comment type="catalytic activity">
    <reaction evidence="11">
        <text>ATP + H2O = ADP + phosphate + H(+)</text>
        <dbReference type="Rhea" id="RHEA:13065"/>
        <dbReference type="ChEBI" id="CHEBI:15377"/>
        <dbReference type="ChEBI" id="CHEBI:15378"/>
        <dbReference type="ChEBI" id="CHEBI:30616"/>
        <dbReference type="ChEBI" id="CHEBI:43474"/>
        <dbReference type="ChEBI" id="CHEBI:456216"/>
        <dbReference type="EC" id="5.6.2.4"/>
    </reaction>
</comment>
<organism evidence="16 17">
    <name type="scientific">Cobetia marina</name>
    <name type="common">Deleya marina</name>
    <dbReference type="NCBI Taxonomy" id="28258"/>
    <lineage>
        <taxon>Bacteria</taxon>
        <taxon>Pseudomonadati</taxon>
        <taxon>Pseudomonadota</taxon>
        <taxon>Gammaproteobacteria</taxon>
        <taxon>Oceanospirillales</taxon>
        <taxon>Halomonadaceae</taxon>
        <taxon>Cobetia</taxon>
    </lineage>
</organism>
<dbReference type="InterPro" id="IPR000212">
    <property type="entry name" value="DNA_helicase_UvrD/REP"/>
</dbReference>
<dbReference type="PROSITE" id="PS51217">
    <property type="entry name" value="UVRD_HELICASE_CTER"/>
    <property type="match status" value="1"/>
</dbReference>
<dbReference type="Proteomes" id="UP001378242">
    <property type="component" value="Unassembled WGS sequence"/>
</dbReference>
<evidence type="ECO:0000313" key="16">
    <source>
        <dbReference type="EMBL" id="MEL0617097.1"/>
    </source>
</evidence>
<keyword evidence="5 12" id="KW-0067">ATP-binding</keyword>
<sequence>MSSTLPPVAPDTPVEAIGVTPDDVAADGAEPVSPLAHAVGQLTQRLTDQQRAVVAHRGRHARVAAVAGSGKTTTLVARVLSLLAEGIPAQRILVLMFNRSAREDFVAKLAQSAPPGTRLPDVRTFHSIGHRLTTTLVRWGCLAPRELIQQDWALERLLKQAAQRALGDADRADREAALEGERLEALAQFCDLVKAEMCEPTLLYERMNLGEHTGHFVESFAQLEQLLEQHGQMTYADLLYRPLRQLEKEPETRARIQGHLQHVIIDEYQDINEAQQRMLALLAGAPSTAASSPAVTGESSSTVAEVMAVGDANQCIYEWRGARPDYMLTRFAESFPSPLDFPLSYTFRHGHRLALAANHAIAANARRPDQLCLAAPGTPPTRLFEGQGAASLVAALTAWRDAGRSGAEAAVLVRSWALSVPVQLQLLKAGIPFRLGQGDRFVFRLPLVQALAGYLELARDATRLRDPAHLMLLFTQPTAFVARERLERLCQQLADSQRWPRKEDPMLEGLKPLQRRNLHKRWKLLCDLPSLGDWAPARLLRHVVDELEADKVLRRAAARRDKGEEDVRLLDVLIEQAGELANDPEAFVNLLRNPVEDAADGVLITTVHGAKGLEWPLVGLWGMNEEDFPAYSRDNPLSPERLEEERRLCYVGVTRAREQLHLWRDGGTHAPSRFLAELCVEDCSRLGDWIHGAGKRAKLARQQAGEGDAPSREAAPGEASSENTETLRVSAPALGEAYLARLPLVRHGITPPTLEASPRPRAEQQSKPGGVGKTADAASSRRQPRSGGRHSRTSSSPRSEVSGVLQSVGGWKVGQRVAHDTFGEGVIEEVSGNDTNPLVEVRFADGSKRRLIASRAPLSAL</sequence>
<dbReference type="PANTHER" id="PTHR11070">
    <property type="entry name" value="UVRD / RECB / PCRA DNA HELICASE FAMILY MEMBER"/>
    <property type="match status" value="1"/>
</dbReference>
<gene>
    <name evidence="16" type="ORF">V6243_09635</name>
</gene>
<dbReference type="GO" id="GO:0004386">
    <property type="term" value="F:helicase activity"/>
    <property type="evidence" value="ECO:0007669"/>
    <property type="project" value="UniProtKB-KW"/>
</dbReference>
<evidence type="ECO:0000256" key="11">
    <source>
        <dbReference type="ARBA" id="ARBA00048988"/>
    </source>
</evidence>
<feature type="domain" description="UvrD-like helicase C-terminal" evidence="15">
    <location>
        <begin position="351"/>
        <end position="612"/>
    </location>
</feature>
<feature type="binding site" evidence="12">
    <location>
        <begin position="65"/>
        <end position="72"/>
    </location>
    <ligand>
        <name>ATP</name>
        <dbReference type="ChEBI" id="CHEBI:30616"/>
    </ligand>
</feature>
<accession>A0ABU9GHM3</accession>
<evidence type="ECO:0000256" key="1">
    <source>
        <dbReference type="ARBA" id="ARBA00009922"/>
    </source>
</evidence>
<keyword evidence="7" id="KW-0413">Isomerase</keyword>
<dbReference type="Gene3D" id="1.10.486.10">
    <property type="entry name" value="PCRA, domain 4"/>
    <property type="match status" value="1"/>
</dbReference>
<comment type="caution">
    <text evidence="16">The sequence shown here is derived from an EMBL/GenBank/DDBJ whole genome shotgun (WGS) entry which is preliminary data.</text>
</comment>
<dbReference type="Pfam" id="PF13361">
    <property type="entry name" value="UvrD_C"/>
    <property type="match status" value="1"/>
</dbReference>